<dbReference type="OrthoDB" id="2020560at2759"/>
<dbReference type="InterPro" id="IPR043502">
    <property type="entry name" value="DNA/RNA_pol_sf"/>
</dbReference>
<sequence length="64" mass="7368">MDSAQLNYTTIEKELLEIFFALEKFHSYLLGSKIIIFSNHAALCEAKTDSVDASPLRIQHRDQR</sequence>
<evidence type="ECO:0000259" key="7">
    <source>
        <dbReference type="Pfam" id="PF17917"/>
    </source>
</evidence>
<comment type="caution">
    <text evidence="8">The sequence shown here is derived from an EMBL/GenBank/DDBJ whole genome shotgun (WGS) entry which is preliminary data.</text>
</comment>
<dbReference type="Pfam" id="PF17917">
    <property type="entry name" value="RT_RNaseH"/>
    <property type="match status" value="1"/>
</dbReference>
<keyword evidence="4" id="KW-0255">Endonuclease</keyword>
<protein>
    <recommendedName>
        <fullName evidence="7">Reverse transcriptase RNase H-like domain-containing protein</fullName>
    </recommendedName>
</protein>
<dbReference type="SUPFAM" id="SSF56672">
    <property type="entry name" value="DNA/RNA polymerases"/>
    <property type="match status" value="1"/>
</dbReference>
<dbReference type="GO" id="GO:0004519">
    <property type="term" value="F:endonuclease activity"/>
    <property type="evidence" value="ECO:0007669"/>
    <property type="project" value="UniProtKB-KW"/>
</dbReference>
<keyword evidence="6" id="KW-0695">RNA-directed DNA polymerase</keyword>
<evidence type="ECO:0000256" key="3">
    <source>
        <dbReference type="ARBA" id="ARBA00022722"/>
    </source>
</evidence>
<evidence type="ECO:0000256" key="5">
    <source>
        <dbReference type="ARBA" id="ARBA00022801"/>
    </source>
</evidence>
<dbReference type="GO" id="GO:0016787">
    <property type="term" value="F:hydrolase activity"/>
    <property type="evidence" value="ECO:0007669"/>
    <property type="project" value="UniProtKB-KW"/>
</dbReference>
<organism evidence="8 9">
    <name type="scientific">Mucuna pruriens</name>
    <name type="common">Velvet bean</name>
    <name type="synonym">Dolichos pruriens</name>
    <dbReference type="NCBI Taxonomy" id="157652"/>
    <lineage>
        <taxon>Eukaryota</taxon>
        <taxon>Viridiplantae</taxon>
        <taxon>Streptophyta</taxon>
        <taxon>Embryophyta</taxon>
        <taxon>Tracheophyta</taxon>
        <taxon>Spermatophyta</taxon>
        <taxon>Magnoliopsida</taxon>
        <taxon>eudicotyledons</taxon>
        <taxon>Gunneridae</taxon>
        <taxon>Pentapetalae</taxon>
        <taxon>rosids</taxon>
        <taxon>fabids</taxon>
        <taxon>Fabales</taxon>
        <taxon>Fabaceae</taxon>
        <taxon>Papilionoideae</taxon>
        <taxon>50 kb inversion clade</taxon>
        <taxon>NPAAA clade</taxon>
        <taxon>indigoferoid/millettioid clade</taxon>
        <taxon>Phaseoleae</taxon>
        <taxon>Mucuna</taxon>
    </lineage>
</organism>
<keyword evidence="9" id="KW-1185">Reference proteome</keyword>
<gene>
    <name evidence="8" type="ORF">CR513_53989</name>
</gene>
<evidence type="ECO:0000256" key="2">
    <source>
        <dbReference type="ARBA" id="ARBA00022695"/>
    </source>
</evidence>
<reference evidence="8" key="1">
    <citation type="submission" date="2018-05" db="EMBL/GenBank/DDBJ databases">
        <title>Draft genome of Mucuna pruriens seed.</title>
        <authorList>
            <person name="Nnadi N.E."/>
            <person name="Vos R."/>
            <person name="Hasami M.H."/>
            <person name="Devisetty U.K."/>
            <person name="Aguiy J.C."/>
        </authorList>
    </citation>
    <scope>NUCLEOTIDE SEQUENCE [LARGE SCALE GENOMIC DNA]</scope>
    <source>
        <strain evidence="8">JCA_2017</strain>
    </source>
</reference>
<keyword evidence="1" id="KW-0808">Transferase</keyword>
<evidence type="ECO:0000313" key="9">
    <source>
        <dbReference type="Proteomes" id="UP000257109"/>
    </source>
</evidence>
<dbReference type="Proteomes" id="UP000257109">
    <property type="component" value="Unassembled WGS sequence"/>
</dbReference>
<evidence type="ECO:0000313" key="8">
    <source>
        <dbReference type="EMBL" id="RDX67169.1"/>
    </source>
</evidence>
<evidence type="ECO:0000256" key="6">
    <source>
        <dbReference type="ARBA" id="ARBA00022918"/>
    </source>
</evidence>
<dbReference type="AlphaFoldDB" id="A0A371EMP2"/>
<evidence type="ECO:0000256" key="4">
    <source>
        <dbReference type="ARBA" id="ARBA00022759"/>
    </source>
</evidence>
<accession>A0A371EMP2</accession>
<feature type="domain" description="Reverse transcriptase RNase H-like" evidence="7">
    <location>
        <begin position="2"/>
        <end position="48"/>
    </location>
</feature>
<keyword evidence="3" id="KW-0540">Nuclease</keyword>
<name>A0A371EMP2_MUCPR</name>
<evidence type="ECO:0000256" key="1">
    <source>
        <dbReference type="ARBA" id="ARBA00022679"/>
    </source>
</evidence>
<feature type="non-terminal residue" evidence="8">
    <location>
        <position position="1"/>
    </location>
</feature>
<proteinExistence type="predicted"/>
<dbReference type="GO" id="GO:0003964">
    <property type="term" value="F:RNA-directed DNA polymerase activity"/>
    <property type="evidence" value="ECO:0007669"/>
    <property type="project" value="UniProtKB-KW"/>
</dbReference>
<dbReference type="InterPro" id="IPR041373">
    <property type="entry name" value="RT_RNaseH"/>
</dbReference>
<keyword evidence="5" id="KW-0378">Hydrolase</keyword>
<keyword evidence="2" id="KW-0548">Nucleotidyltransferase</keyword>
<dbReference type="EMBL" id="QJKJ01013115">
    <property type="protein sequence ID" value="RDX67169.1"/>
    <property type="molecule type" value="Genomic_DNA"/>
</dbReference>